<evidence type="ECO:0000313" key="3">
    <source>
        <dbReference type="Proteomes" id="UP000094020"/>
    </source>
</evidence>
<dbReference type="EMBL" id="CP144519">
    <property type="protein sequence ID" value="WWC67030.1"/>
    <property type="molecule type" value="Genomic_DNA"/>
</dbReference>
<reference evidence="2" key="2">
    <citation type="submission" date="2013-07" db="EMBL/GenBank/DDBJ databases">
        <authorList>
            <consortium name="The Broad Institute Genome Sequencing Platform"/>
            <person name="Cuomo C."/>
            <person name="Litvintseva A."/>
            <person name="Chen Y."/>
            <person name="Heitman J."/>
            <person name="Sun S."/>
            <person name="Springer D."/>
            <person name="Dromer F."/>
            <person name="Young S.K."/>
            <person name="Zeng Q."/>
            <person name="Gargeya S."/>
            <person name="Fitzgerald M."/>
            <person name="Abouelleil A."/>
            <person name="Alvarado L."/>
            <person name="Berlin A.M."/>
            <person name="Chapman S.B."/>
            <person name="Dewar J."/>
            <person name="Goldberg J."/>
            <person name="Griggs A."/>
            <person name="Gujja S."/>
            <person name="Hansen M."/>
            <person name="Howarth C."/>
            <person name="Imamovic A."/>
            <person name="Larimer J."/>
            <person name="McCowan C."/>
            <person name="Murphy C."/>
            <person name="Pearson M."/>
            <person name="Priest M."/>
            <person name="Roberts A."/>
            <person name="Saif S."/>
            <person name="Shea T."/>
            <person name="Sykes S."/>
            <person name="Wortman J."/>
            <person name="Nusbaum C."/>
            <person name="Birren B."/>
        </authorList>
    </citation>
    <scope>NUCLEOTIDE SEQUENCE</scope>
    <source>
        <strain evidence="2">CBS 10737</strain>
    </source>
</reference>
<reference evidence="1" key="3">
    <citation type="submission" date="2016-07" db="EMBL/GenBank/DDBJ databases">
        <title>Evolution of pathogenesis and genome organization in the Tremellales.</title>
        <authorList>
            <person name="Cuomo C."/>
            <person name="Litvintseva A."/>
            <person name="Heitman J."/>
            <person name="Chen Y."/>
            <person name="Sun S."/>
            <person name="Springer D."/>
            <person name="Dromer F."/>
            <person name="Young S."/>
            <person name="Zeng Q."/>
            <person name="Chapman S."/>
            <person name="Gujja S."/>
            <person name="Saif S."/>
            <person name="Birren B."/>
        </authorList>
    </citation>
    <scope>NUCLEOTIDE SEQUENCE</scope>
    <source>
        <strain evidence="1">CBS 10737</strain>
    </source>
</reference>
<reference evidence="2" key="4">
    <citation type="submission" date="2024-02" db="EMBL/GenBank/DDBJ databases">
        <title>Comparative genomics of Cryptococcus and Kwoniella reveals pathogenesis evolution and contrasting modes of karyotype evolution via chromosome fusion or intercentromeric recombination.</title>
        <authorList>
            <person name="Coelho M.A."/>
            <person name="David-Palma M."/>
            <person name="Shea T."/>
            <person name="Bowers K."/>
            <person name="McGinley-Smith S."/>
            <person name="Mohammad A.W."/>
            <person name="Gnirke A."/>
            <person name="Yurkov A.M."/>
            <person name="Nowrousian M."/>
            <person name="Sun S."/>
            <person name="Cuomo C.A."/>
            <person name="Heitman J."/>
        </authorList>
    </citation>
    <scope>NUCLEOTIDE SEQUENCE</scope>
    <source>
        <strain evidence="2">CBS 10737</strain>
    </source>
</reference>
<sequence length="258" mass="29541">MKQKYRISKSGYMGDITREETNSSIIFRMKPPKKAFNGKNDTFECKNIERIEYDQLLKTKFNNTSEYMQTNDTILDISPDKRMPLTYKGHKFVPDWAVAEESHSDINSNIHPSCDMTFFALAEDNKTIKRFNVYRIPHAYIKSNLNETDQSVTVFVKDDTDPDSPVTKFPATIRSSIVHIENNVPVGNPSNCGTDHNAHNHSYALYAKKNPSMIPAPTLYSRGPDITTTEDPWLMRTIIEFFTATDESNQIVKLTSVR</sequence>
<dbReference type="Proteomes" id="UP000094020">
    <property type="component" value="Chromosome 1"/>
</dbReference>
<organism evidence="1">
    <name type="scientific">Kwoniella pini CBS 10737</name>
    <dbReference type="NCBI Taxonomy" id="1296096"/>
    <lineage>
        <taxon>Eukaryota</taxon>
        <taxon>Fungi</taxon>
        <taxon>Dikarya</taxon>
        <taxon>Basidiomycota</taxon>
        <taxon>Agaricomycotina</taxon>
        <taxon>Tremellomycetes</taxon>
        <taxon>Tremellales</taxon>
        <taxon>Cryptococcaceae</taxon>
        <taxon>Kwoniella</taxon>
    </lineage>
</organism>
<dbReference type="RefSeq" id="XP_019014307.1">
    <property type="nucleotide sequence ID" value="XM_019152169.1"/>
</dbReference>
<protein>
    <submittedName>
        <fullName evidence="1">Uncharacterized protein</fullName>
    </submittedName>
</protein>
<accession>A0A1B9IBS4</accession>
<dbReference type="AlphaFoldDB" id="A0A1B9IBS4"/>
<name>A0A1B9IBS4_9TREE</name>
<reference evidence="1" key="1">
    <citation type="submission" date="2013-07" db="EMBL/GenBank/DDBJ databases">
        <title>The Genome Sequence of Cryptococcus pinus CBS10737.</title>
        <authorList>
            <consortium name="The Broad Institute Genome Sequencing Platform"/>
            <person name="Cuomo C."/>
            <person name="Litvintseva A."/>
            <person name="Chen Y."/>
            <person name="Heitman J."/>
            <person name="Sun S."/>
            <person name="Springer D."/>
            <person name="Dromer F."/>
            <person name="Young S.K."/>
            <person name="Zeng Q."/>
            <person name="Gargeya S."/>
            <person name="Fitzgerald M."/>
            <person name="Abouelleil A."/>
            <person name="Alvarado L."/>
            <person name="Berlin A.M."/>
            <person name="Chapman S.B."/>
            <person name="Dewar J."/>
            <person name="Goldberg J."/>
            <person name="Griggs A."/>
            <person name="Gujja S."/>
            <person name="Hansen M."/>
            <person name="Howarth C."/>
            <person name="Imamovic A."/>
            <person name="Larimer J."/>
            <person name="McCowan C."/>
            <person name="Murphy C."/>
            <person name="Pearson M."/>
            <person name="Priest M."/>
            <person name="Roberts A."/>
            <person name="Saif S."/>
            <person name="Shea T."/>
            <person name="Sykes S."/>
            <person name="Wortman J."/>
            <person name="Nusbaum C."/>
            <person name="Birren B."/>
        </authorList>
    </citation>
    <scope>NUCLEOTIDE SEQUENCE [LARGE SCALE GENOMIC DNA]</scope>
    <source>
        <strain evidence="1">CBS 10737</strain>
    </source>
</reference>
<dbReference type="GeneID" id="30168758"/>
<evidence type="ECO:0000313" key="1">
    <source>
        <dbReference type="EMBL" id="OCF53088.1"/>
    </source>
</evidence>
<gene>
    <name evidence="1" type="ORF">I206_00389</name>
    <name evidence="2" type="ORF">I206_100937</name>
</gene>
<keyword evidence="3" id="KW-1185">Reference proteome</keyword>
<evidence type="ECO:0000313" key="2">
    <source>
        <dbReference type="EMBL" id="WWC67030.1"/>
    </source>
</evidence>
<proteinExistence type="predicted"/>
<dbReference type="KEGG" id="kpin:30168758"/>
<dbReference type="EMBL" id="KI894007">
    <property type="protein sequence ID" value="OCF53088.1"/>
    <property type="molecule type" value="Genomic_DNA"/>
</dbReference>